<dbReference type="InterPro" id="IPR011009">
    <property type="entry name" value="Kinase-like_dom_sf"/>
</dbReference>
<sequence>MWEILYGKPVPFELKSKLHSKLQFQIQVCVGLRPHIYENTANCYADLIKKCWNAKPEERPTATEICGIFAEWQNSESILFELDMQVYIDSHYKSCFISSNNDYKDSKLCELEVPDIINK</sequence>
<keyword evidence="2" id="KW-1185">Reference proteome</keyword>
<dbReference type="EMBL" id="QKWP01000875">
    <property type="protein sequence ID" value="RIB13967.1"/>
    <property type="molecule type" value="Genomic_DNA"/>
</dbReference>
<dbReference type="SUPFAM" id="SSF56112">
    <property type="entry name" value="Protein kinase-like (PK-like)"/>
    <property type="match status" value="1"/>
</dbReference>
<comment type="caution">
    <text evidence="1">The sequence shown here is derived from an EMBL/GenBank/DDBJ whole genome shotgun (WGS) entry which is preliminary data.</text>
</comment>
<evidence type="ECO:0000313" key="1">
    <source>
        <dbReference type="EMBL" id="RIB13967.1"/>
    </source>
</evidence>
<name>A0A397UXR1_9GLOM</name>
<organism evidence="1 2">
    <name type="scientific">Gigaspora rosea</name>
    <dbReference type="NCBI Taxonomy" id="44941"/>
    <lineage>
        <taxon>Eukaryota</taxon>
        <taxon>Fungi</taxon>
        <taxon>Fungi incertae sedis</taxon>
        <taxon>Mucoromycota</taxon>
        <taxon>Glomeromycotina</taxon>
        <taxon>Glomeromycetes</taxon>
        <taxon>Diversisporales</taxon>
        <taxon>Gigasporaceae</taxon>
        <taxon>Gigaspora</taxon>
    </lineage>
</organism>
<dbReference type="Proteomes" id="UP000266673">
    <property type="component" value="Unassembled WGS sequence"/>
</dbReference>
<dbReference type="AlphaFoldDB" id="A0A397UXR1"/>
<dbReference type="Gene3D" id="1.10.510.10">
    <property type="entry name" value="Transferase(Phosphotransferase) domain 1"/>
    <property type="match status" value="1"/>
</dbReference>
<gene>
    <name evidence="1" type="ORF">C2G38_2097088</name>
</gene>
<evidence type="ECO:0008006" key="3">
    <source>
        <dbReference type="Google" id="ProtNLM"/>
    </source>
</evidence>
<protein>
    <recommendedName>
        <fullName evidence="3">Serine-threonine/tyrosine-protein kinase catalytic domain-containing protein</fullName>
    </recommendedName>
</protein>
<accession>A0A397UXR1</accession>
<dbReference type="OrthoDB" id="3205772at2759"/>
<evidence type="ECO:0000313" key="2">
    <source>
        <dbReference type="Proteomes" id="UP000266673"/>
    </source>
</evidence>
<reference evidence="1 2" key="1">
    <citation type="submission" date="2018-06" db="EMBL/GenBank/DDBJ databases">
        <title>Comparative genomics reveals the genomic features of Rhizophagus irregularis, R. cerebriforme, R. diaphanum and Gigaspora rosea, and their symbiotic lifestyle signature.</title>
        <authorList>
            <person name="Morin E."/>
            <person name="San Clemente H."/>
            <person name="Chen E.C.H."/>
            <person name="De La Providencia I."/>
            <person name="Hainaut M."/>
            <person name="Kuo A."/>
            <person name="Kohler A."/>
            <person name="Murat C."/>
            <person name="Tang N."/>
            <person name="Roy S."/>
            <person name="Loubradou J."/>
            <person name="Henrissat B."/>
            <person name="Grigoriev I.V."/>
            <person name="Corradi N."/>
            <person name="Roux C."/>
            <person name="Martin F.M."/>
        </authorList>
    </citation>
    <scope>NUCLEOTIDE SEQUENCE [LARGE SCALE GENOMIC DNA]</scope>
    <source>
        <strain evidence="1 2">DAOM 194757</strain>
    </source>
</reference>
<proteinExistence type="predicted"/>